<keyword evidence="4" id="KW-0171">Cobalt transport</keyword>
<dbReference type="Pfam" id="PF03824">
    <property type="entry name" value="NicO"/>
    <property type="match status" value="1"/>
</dbReference>
<dbReference type="RefSeq" id="WP_071257272.1">
    <property type="nucleotide sequence ID" value="NZ_AP025640.1"/>
</dbReference>
<evidence type="ECO:0000256" key="6">
    <source>
        <dbReference type="ARBA" id="ARBA00022475"/>
    </source>
</evidence>
<evidence type="ECO:0000313" key="15">
    <source>
        <dbReference type="EMBL" id="CDZ85280.1"/>
    </source>
</evidence>
<dbReference type="GO" id="GO:0032025">
    <property type="term" value="P:response to cobalt ion"/>
    <property type="evidence" value="ECO:0007669"/>
    <property type="project" value="TreeGrafter"/>
</dbReference>
<dbReference type="GO" id="GO:0006824">
    <property type="term" value="P:cobalt ion transport"/>
    <property type="evidence" value="ECO:0007669"/>
    <property type="project" value="UniProtKB-KW"/>
</dbReference>
<dbReference type="GO" id="GO:0015099">
    <property type="term" value="F:nickel cation transmembrane transporter activity"/>
    <property type="evidence" value="ECO:0007669"/>
    <property type="project" value="UniProtKB-UniRule"/>
</dbReference>
<name>A0A078LEN7_CITKO</name>
<keyword evidence="13" id="KW-0170">Cobalt</keyword>
<gene>
    <name evidence="15" type="ORF">BN1086_03480</name>
</gene>
<comment type="similarity">
    <text evidence="3">Belongs to the NiCoT transporter (TC 2.A.52) family. RcnA subfamily.</text>
</comment>
<evidence type="ECO:0000256" key="7">
    <source>
        <dbReference type="ARBA" id="ARBA00022596"/>
    </source>
</evidence>
<comment type="function">
    <text evidence="1">Efflux system for nickel and cobalt.</text>
</comment>
<comment type="subcellular location">
    <subcellularLocation>
        <location evidence="2 14">Cell membrane</location>
        <topology evidence="2 14">Multi-pass membrane protein</topology>
    </subcellularLocation>
</comment>
<dbReference type="GO" id="GO:0005886">
    <property type="term" value="C:plasma membrane"/>
    <property type="evidence" value="ECO:0007669"/>
    <property type="project" value="UniProtKB-SubCell"/>
</dbReference>
<dbReference type="EMBL" id="LK931336">
    <property type="protein sequence ID" value="CDZ85280.1"/>
    <property type="molecule type" value="Genomic_DNA"/>
</dbReference>
<keyword evidence="6" id="KW-1003">Cell membrane</keyword>
<dbReference type="PANTHER" id="PTHR40659:SF1">
    <property type="entry name" value="NICKEL_COBALT EFFLUX SYSTEM RCNA"/>
    <property type="match status" value="1"/>
</dbReference>
<evidence type="ECO:0000256" key="2">
    <source>
        <dbReference type="ARBA" id="ARBA00004651"/>
    </source>
</evidence>
<evidence type="ECO:0000256" key="14">
    <source>
        <dbReference type="RuleBase" id="RU362101"/>
    </source>
</evidence>
<keyword evidence="11" id="KW-0921">Nickel transport</keyword>
<evidence type="ECO:0000256" key="9">
    <source>
        <dbReference type="ARBA" id="ARBA00022989"/>
    </source>
</evidence>
<feature type="transmembrane region" description="Helical" evidence="14">
    <location>
        <begin position="103"/>
        <end position="128"/>
    </location>
</feature>
<sequence>MIAPKQLPSLRLPLAGLLMLTLLWAGFTVHSHWEAFIQWCLAAQITLHRYLVMYLLQLNNHQYTGGLWLLTGAFFYGVLHAIGPGHGKFIVTTWLSTTKESLLAARVVPFIGSLMQGVSAILFVFILAVGFNLAAGDLSTSRWYVEKISAVLIGAFGLFIIYQALKTLRPRPIFSRFSLPHSHDEHCGCGHHGVGAELTDGNWKTRLGVILATGARPCSGAIMILLFSNALGIVSWGIAAVMTMSFGTALSIMGLSLAVRYARNQTQALFAGNHAPLRWLGPVIRIIGGLALVLFALILFLTVIPISANGDYIAAGC</sequence>
<dbReference type="InterPro" id="IPR011541">
    <property type="entry name" value="Ni/Co_transpt_high_affinity"/>
</dbReference>
<organism evidence="15">
    <name type="scientific">Citrobacter koseri</name>
    <name type="common">Citrobacter diversus</name>
    <dbReference type="NCBI Taxonomy" id="545"/>
    <lineage>
        <taxon>Bacteria</taxon>
        <taxon>Pseudomonadati</taxon>
        <taxon>Pseudomonadota</taxon>
        <taxon>Gammaproteobacteria</taxon>
        <taxon>Enterobacterales</taxon>
        <taxon>Enterobacteriaceae</taxon>
        <taxon>Citrobacter</taxon>
    </lineage>
</organism>
<keyword evidence="12 14" id="KW-0472">Membrane</keyword>
<dbReference type="AlphaFoldDB" id="A0A078LEN7"/>
<keyword evidence="10" id="KW-0406">Ion transport</keyword>
<evidence type="ECO:0000256" key="11">
    <source>
        <dbReference type="ARBA" id="ARBA00023112"/>
    </source>
</evidence>
<keyword evidence="8 14" id="KW-0812">Transmembrane</keyword>
<feature type="transmembrane region" description="Helical" evidence="14">
    <location>
        <begin position="66"/>
        <end position="83"/>
    </location>
</feature>
<accession>A0A078LEN7</accession>
<reference evidence="15" key="1">
    <citation type="submission" date="2014-06" db="EMBL/GenBank/DDBJ databases">
        <authorList>
            <person name="Urmite Genomes Urmite Genomes"/>
        </authorList>
    </citation>
    <scope>NUCLEOTIDE SEQUENCE</scope>
</reference>
<protein>
    <recommendedName>
        <fullName evidence="14">Nickel/cobalt efflux system</fullName>
    </recommendedName>
</protein>
<feature type="transmembrane region" description="Helical" evidence="14">
    <location>
        <begin position="233"/>
        <end position="262"/>
    </location>
</feature>
<feature type="transmembrane region" description="Helical" evidence="14">
    <location>
        <begin position="283"/>
        <end position="304"/>
    </location>
</feature>
<keyword evidence="7" id="KW-0533">Nickel</keyword>
<keyword evidence="9 14" id="KW-1133">Transmembrane helix</keyword>
<evidence type="ECO:0000256" key="5">
    <source>
        <dbReference type="ARBA" id="ARBA00022448"/>
    </source>
</evidence>
<proteinExistence type="inferred from homology"/>
<keyword evidence="5 14" id="KW-0813">Transport</keyword>
<feature type="transmembrane region" description="Helical" evidence="14">
    <location>
        <begin position="148"/>
        <end position="165"/>
    </location>
</feature>
<evidence type="ECO:0000256" key="12">
    <source>
        <dbReference type="ARBA" id="ARBA00023136"/>
    </source>
</evidence>
<dbReference type="GO" id="GO:0010045">
    <property type="term" value="P:response to nickel cation"/>
    <property type="evidence" value="ECO:0007669"/>
    <property type="project" value="TreeGrafter"/>
</dbReference>
<dbReference type="PATRIC" id="fig|545.12.peg.3490"/>
<evidence type="ECO:0000256" key="3">
    <source>
        <dbReference type="ARBA" id="ARBA00010428"/>
    </source>
</evidence>
<evidence type="ECO:0000256" key="8">
    <source>
        <dbReference type="ARBA" id="ARBA00022692"/>
    </source>
</evidence>
<evidence type="ECO:0000256" key="1">
    <source>
        <dbReference type="ARBA" id="ARBA00002510"/>
    </source>
</evidence>
<evidence type="ECO:0000256" key="13">
    <source>
        <dbReference type="ARBA" id="ARBA00023285"/>
    </source>
</evidence>
<evidence type="ECO:0000256" key="10">
    <source>
        <dbReference type="ARBA" id="ARBA00023065"/>
    </source>
</evidence>
<dbReference type="InterPro" id="IPR051224">
    <property type="entry name" value="NiCoT_RcnA"/>
</dbReference>
<dbReference type="GO" id="GO:0046583">
    <property type="term" value="F:monoatomic cation efflux transmembrane transporter activity"/>
    <property type="evidence" value="ECO:0007669"/>
    <property type="project" value="TreeGrafter"/>
</dbReference>
<evidence type="ECO:0000256" key="4">
    <source>
        <dbReference type="ARBA" id="ARBA00022426"/>
    </source>
</evidence>
<dbReference type="PANTHER" id="PTHR40659">
    <property type="entry name" value="NICKEL/COBALT EFFLUX SYSTEM RCNA"/>
    <property type="match status" value="1"/>
</dbReference>